<feature type="compositionally biased region" description="Basic and acidic residues" evidence="7">
    <location>
        <begin position="402"/>
        <end position="415"/>
    </location>
</feature>
<dbReference type="AlphaFoldDB" id="A0AA88KHX4"/>
<dbReference type="RefSeq" id="XP_044547928.1">
    <property type="nucleotide sequence ID" value="XM_044695203.1"/>
</dbReference>
<feature type="compositionally biased region" description="Low complexity" evidence="7">
    <location>
        <begin position="622"/>
        <end position="631"/>
    </location>
</feature>
<keyword evidence="4" id="KW-0698">rRNA processing</keyword>
<feature type="region of interest" description="Disordered" evidence="7">
    <location>
        <begin position="24"/>
        <end position="62"/>
    </location>
</feature>
<comment type="function">
    <text evidence="6">Involved in nucleolar processing of pre-18S ribosomal RNA. Has a role in the nuclear export of 40S pre-ribosomal subunit to the cytoplasm.</text>
</comment>
<comment type="subcellular location">
    <subcellularLocation>
        <location evidence="1">Nucleus</location>
        <location evidence="1">Nucleolus</location>
    </subcellularLocation>
</comment>
<evidence type="ECO:0000256" key="3">
    <source>
        <dbReference type="ARBA" id="ARBA00022517"/>
    </source>
</evidence>
<feature type="compositionally biased region" description="Acidic residues" evidence="7">
    <location>
        <begin position="348"/>
        <end position="401"/>
    </location>
</feature>
<dbReference type="GO" id="GO:0030692">
    <property type="term" value="C:Noc4p-Nop14p complex"/>
    <property type="evidence" value="ECO:0007669"/>
    <property type="project" value="TreeGrafter"/>
</dbReference>
<dbReference type="InterPro" id="IPR007276">
    <property type="entry name" value="Nop14"/>
</dbReference>
<feature type="compositionally biased region" description="Acidic residues" evidence="7">
    <location>
        <begin position="305"/>
        <end position="338"/>
    </location>
</feature>
<evidence type="ECO:0000256" key="7">
    <source>
        <dbReference type="SAM" id="MobiDB-lite"/>
    </source>
</evidence>
<organism evidence="8 9">
    <name type="scientific">Naegleria lovaniensis</name>
    <name type="common">Amoeba</name>
    <dbReference type="NCBI Taxonomy" id="51637"/>
    <lineage>
        <taxon>Eukaryota</taxon>
        <taxon>Discoba</taxon>
        <taxon>Heterolobosea</taxon>
        <taxon>Tetramitia</taxon>
        <taxon>Eutetramitia</taxon>
        <taxon>Vahlkampfiidae</taxon>
        <taxon>Naegleria</taxon>
    </lineage>
</organism>
<evidence type="ECO:0000256" key="5">
    <source>
        <dbReference type="ARBA" id="ARBA00023242"/>
    </source>
</evidence>
<dbReference type="Proteomes" id="UP000816034">
    <property type="component" value="Unassembled WGS sequence"/>
</dbReference>
<evidence type="ECO:0008006" key="10">
    <source>
        <dbReference type="Google" id="ProtNLM"/>
    </source>
</evidence>
<feature type="compositionally biased region" description="Polar residues" evidence="7">
    <location>
        <begin position="24"/>
        <end position="39"/>
    </location>
</feature>
<feature type="compositionally biased region" description="Basic and acidic residues" evidence="7">
    <location>
        <begin position="294"/>
        <end position="304"/>
    </location>
</feature>
<keyword evidence="5" id="KW-0539">Nucleus</keyword>
<reference evidence="8 9" key="1">
    <citation type="journal article" date="2018" name="BMC Genomics">
        <title>The genome of Naegleria lovaniensis, the basis for a comparative approach to unravel pathogenicity factors of the human pathogenic amoeba N. fowleri.</title>
        <authorList>
            <person name="Liechti N."/>
            <person name="Schurch N."/>
            <person name="Bruggmann R."/>
            <person name="Wittwer M."/>
        </authorList>
    </citation>
    <scope>NUCLEOTIDE SEQUENCE [LARGE SCALE GENOMIC DNA]</scope>
    <source>
        <strain evidence="8 9">ATCC 30569</strain>
    </source>
</reference>
<feature type="region of interest" description="Disordered" evidence="7">
    <location>
        <begin position="866"/>
        <end position="903"/>
    </location>
</feature>
<dbReference type="GO" id="GO:0032040">
    <property type="term" value="C:small-subunit processome"/>
    <property type="evidence" value="ECO:0007669"/>
    <property type="project" value="InterPro"/>
</dbReference>
<proteinExistence type="inferred from homology"/>
<dbReference type="GO" id="GO:0030490">
    <property type="term" value="P:maturation of SSU-rRNA"/>
    <property type="evidence" value="ECO:0007669"/>
    <property type="project" value="TreeGrafter"/>
</dbReference>
<sequence>MPKFNRKRTGPLSAEEKKTIAKSATSINLNNNPFENIQQQRKKQILGTSTSQVRHTSKARSNDINIRKDTLLKDFWKQQKPSNQFVDKRQLAFEKTLSKVDKKRKKFQIGEDDDEGTMNEGKKTKLSSFSSLGDIDEAIDRDLFRDDYQADDIDSKFSTNDEVSVLRNLKGIARGEASSTFTQDDQMERKLSKRERMNLRIRGFKEKKLEQKMEKEENLEMIQLLDSDMDDLMKHLNVTSNNKTKEHSETSSNKGMSNLDYDNFMEMIKKGEDIDLNELLSKKNLKSNSLPMKETSEEVNHDNSDSDDDKVEEENENDEEDEIDLEKTVEEDDDDSNVDESYLKDSFIDDNNDSNMNEEGEDHENTIEEDEKSIEEDEEVENTIVDEEDENIIDEEEDNEQDSTHEQESSSLDDSHQTLLEASDEDLQSLNELFKKSISHPDVFSQLVQNNSKDENEKLFSTLVTFMVKQFGFSEWLNNDSTVVNFKQNILDNTLNTLFMLTTKLPNIAHDVFHTFLLELFNKYQDQTLPNLGELLVLKMITRVYPLRERIDSPLLSLTNLLIHLYLEKSSKFIDPLLPITTRTVLFLVSLAIIIDCECTFYSPDVVNTLQLVFMNHSNKDINSSSSSSNNGKKKKRLNTSLNQSQQHASKNLFRSLFEETCQSEIFSDLNESWARHLLSIYSNHLATDFTKSIISNEHYKTLITSSEGIKTTHRDHIENYNIIFEGFSKLITSSPPPQQQQQQQQPLITPVPNEIKTHLNYKTKRPKPIVEFEPFFGHHDSSNIDSAKSKYTFAGTDPQQTKLKTLRKKISREKRKAMSELRKDNQFLRSAREQIASEEAFQRKEKYKEVLDSLRRERLEQNQIDRKNKEIDKMKKDMRINRKNVGRMSAAVNGGKNDSKKK</sequence>
<dbReference type="Pfam" id="PF04147">
    <property type="entry name" value="Nop14"/>
    <property type="match status" value="2"/>
</dbReference>
<feature type="region of interest" description="Disordered" evidence="7">
    <location>
        <begin position="622"/>
        <end position="646"/>
    </location>
</feature>
<keyword evidence="9" id="KW-1185">Reference proteome</keyword>
<evidence type="ECO:0000256" key="4">
    <source>
        <dbReference type="ARBA" id="ARBA00022552"/>
    </source>
</evidence>
<dbReference type="EMBL" id="PYSW02000024">
    <property type="protein sequence ID" value="KAG2382249.1"/>
    <property type="molecule type" value="Genomic_DNA"/>
</dbReference>
<accession>A0AA88KHX4</accession>
<dbReference type="GeneID" id="68097906"/>
<evidence type="ECO:0000256" key="1">
    <source>
        <dbReference type="ARBA" id="ARBA00004604"/>
    </source>
</evidence>
<comment type="similarity">
    <text evidence="2">Belongs to the NOP14 family.</text>
</comment>
<protein>
    <recommendedName>
        <fullName evidence="10">Nop14-like protein</fullName>
    </recommendedName>
</protein>
<feature type="region of interest" description="Disordered" evidence="7">
    <location>
        <begin position="239"/>
        <end position="259"/>
    </location>
</feature>
<feature type="compositionally biased region" description="Basic and acidic residues" evidence="7">
    <location>
        <begin position="866"/>
        <end position="881"/>
    </location>
</feature>
<comment type="caution">
    <text evidence="8">The sequence shown here is derived from an EMBL/GenBank/DDBJ whole genome shotgun (WGS) entry which is preliminary data.</text>
</comment>
<evidence type="ECO:0000313" key="8">
    <source>
        <dbReference type="EMBL" id="KAG2382249.1"/>
    </source>
</evidence>
<evidence type="ECO:0000256" key="2">
    <source>
        <dbReference type="ARBA" id="ARBA00007466"/>
    </source>
</evidence>
<evidence type="ECO:0000313" key="9">
    <source>
        <dbReference type="Proteomes" id="UP000816034"/>
    </source>
</evidence>
<gene>
    <name evidence="8" type="ORF">C9374_005451</name>
</gene>
<keyword evidence="3" id="KW-0690">Ribosome biogenesis</keyword>
<dbReference type="PANTHER" id="PTHR23183">
    <property type="entry name" value="NOP14"/>
    <property type="match status" value="1"/>
</dbReference>
<feature type="region of interest" description="Disordered" evidence="7">
    <location>
        <begin position="287"/>
        <end position="415"/>
    </location>
</feature>
<name>A0AA88KHX4_NAELO</name>
<dbReference type="PANTHER" id="PTHR23183:SF0">
    <property type="entry name" value="NUCLEOLAR PROTEIN 14"/>
    <property type="match status" value="1"/>
</dbReference>
<evidence type="ECO:0000256" key="6">
    <source>
        <dbReference type="ARBA" id="ARBA00024695"/>
    </source>
</evidence>